<dbReference type="GO" id="GO:0016605">
    <property type="term" value="C:PML body"/>
    <property type="evidence" value="ECO:0007669"/>
    <property type="project" value="UniProtKB-SubCell"/>
</dbReference>
<comment type="caution">
    <text evidence="14">The sequence shown here is derived from an EMBL/GenBank/DDBJ whole genome shotgun (WGS) entry which is preliminary data.</text>
</comment>
<dbReference type="Pfam" id="PF03372">
    <property type="entry name" value="Exo_endo_phos"/>
    <property type="match status" value="1"/>
</dbReference>
<dbReference type="InterPro" id="IPR005135">
    <property type="entry name" value="Endo/exonuclease/phosphatase"/>
</dbReference>
<dbReference type="InterPro" id="IPR051547">
    <property type="entry name" value="TDP2-like"/>
</dbReference>
<feature type="domain" description="UBA-like" evidence="13">
    <location>
        <begin position="37"/>
        <end position="68"/>
    </location>
</feature>
<evidence type="ECO:0000256" key="11">
    <source>
        <dbReference type="SAM" id="MobiDB-lite"/>
    </source>
</evidence>
<evidence type="ECO:0000256" key="5">
    <source>
        <dbReference type="ARBA" id="ARBA00022723"/>
    </source>
</evidence>
<dbReference type="InterPro" id="IPR054109">
    <property type="entry name" value="UBA_8"/>
</dbReference>
<feature type="domain" description="Endonuclease/exonuclease/phosphatase" evidence="12">
    <location>
        <begin position="251"/>
        <end position="493"/>
    </location>
</feature>
<evidence type="ECO:0000256" key="7">
    <source>
        <dbReference type="ARBA" id="ARBA00022801"/>
    </source>
</evidence>
<dbReference type="CDD" id="cd09080">
    <property type="entry name" value="TDP2"/>
    <property type="match status" value="1"/>
</dbReference>
<dbReference type="GO" id="GO:0004518">
    <property type="term" value="F:nuclease activity"/>
    <property type="evidence" value="ECO:0007669"/>
    <property type="project" value="UniProtKB-KW"/>
</dbReference>
<dbReference type="InterPro" id="IPR009060">
    <property type="entry name" value="UBA-like_sf"/>
</dbReference>
<dbReference type="OrthoDB" id="9975959at2759"/>
<organism evidence="14 15">
    <name type="scientific">Hypsibius exemplaris</name>
    <name type="common">Freshwater tardigrade</name>
    <dbReference type="NCBI Taxonomy" id="2072580"/>
    <lineage>
        <taxon>Eukaryota</taxon>
        <taxon>Metazoa</taxon>
        <taxon>Ecdysozoa</taxon>
        <taxon>Tardigrada</taxon>
        <taxon>Eutardigrada</taxon>
        <taxon>Parachela</taxon>
        <taxon>Hypsibioidea</taxon>
        <taxon>Hypsibiidae</taxon>
        <taxon>Hypsibius</taxon>
    </lineage>
</organism>
<keyword evidence="8" id="KW-0460">Magnesium</keyword>
<gene>
    <name evidence="14" type="ORF">BV898_04866</name>
</gene>
<dbReference type="InterPro" id="IPR036691">
    <property type="entry name" value="Endo/exonu/phosph_ase_sf"/>
</dbReference>
<dbReference type="GO" id="GO:0046872">
    <property type="term" value="F:metal ion binding"/>
    <property type="evidence" value="ECO:0007669"/>
    <property type="project" value="UniProtKB-KW"/>
</dbReference>
<accession>A0A1W0X1D4</accession>
<dbReference type="CDD" id="cd14672">
    <property type="entry name" value="UBA_ceTYDP2_like"/>
    <property type="match status" value="1"/>
</dbReference>
<keyword evidence="4" id="KW-0540">Nuclease</keyword>
<feature type="region of interest" description="Disordered" evidence="11">
    <location>
        <begin position="1"/>
        <end position="22"/>
    </location>
</feature>
<dbReference type="SUPFAM" id="SSF56219">
    <property type="entry name" value="DNase I-like"/>
    <property type="match status" value="1"/>
</dbReference>
<keyword evidence="15" id="KW-1185">Reference proteome</keyword>
<evidence type="ECO:0000313" key="15">
    <source>
        <dbReference type="Proteomes" id="UP000192578"/>
    </source>
</evidence>
<keyword evidence="7" id="KW-0378">Hydrolase</keyword>
<comment type="cofactor">
    <cofactor evidence="1">
        <name>Mn(2+)</name>
        <dbReference type="ChEBI" id="CHEBI:29035"/>
    </cofactor>
</comment>
<evidence type="ECO:0000256" key="6">
    <source>
        <dbReference type="ARBA" id="ARBA00022763"/>
    </source>
</evidence>
<evidence type="ECO:0000256" key="2">
    <source>
        <dbReference type="ARBA" id="ARBA00001946"/>
    </source>
</evidence>
<dbReference type="SUPFAM" id="SSF46934">
    <property type="entry name" value="UBA-like"/>
    <property type="match status" value="1"/>
</dbReference>
<evidence type="ECO:0000259" key="12">
    <source>
        <dbReference type="Pfam" id="PF03372"/>
    </source>
</evidence>
<dbReference type="Proteomes" id="UP000192578">
    <property type="component" value="Unassembled WGS sequence"/>
</dbReference>
<sequence>MATTRHEGDSDDVESDGDSFESLIPPTAECALRCQRFADVTGTNTAIAQTYLQDRAWNLELSVSAYFMEMDDVRSVSTGEGAAVVGGPVPNDAGEPAQDNEEPMVIDVDAIPDAKGCAEMVAKFVKQTDTNSDIAVPCLVRHNWNLESSIRTFRDGSPHRSRPPQPQLTNPARGLTTEVSTSRKRANWGSDDAPVQKKSISEDSASSTRTASSNGDGDSISRSSRNGDPAMPNLGSGDGPGNLQPTLFRLITWNIDGLDQQGIGIRTQEVVAEILRKDPDVVLLQEVVQESRDILTARLGSVYGFHFGEQAQYYTAILLKKQTVQLERSDLFPYPDSTMGRNLLTVMASWSGIPMTFMTSHLESCKEGTKERHAQLALCFQRMTAQNAVRTVLFGGDLNARETLRENDVKIAGGLPANVRDLWVEGGSRPEVRYTWDCATNVNAGALISHGKPRCRFDRLYLRPSQQQQLRFKFFGFAGIDKVPHSQRYASDHWGLMSDFEKV</sequence>
<evidence type="ECO:0000256" key="8">
    <source>
        <dbReference type="ARBA" id="ARBA00022842"/>
    </source>
</evidence>
<name>A0A1W0X1D4_HYPEX</name>
<dbReference type="GO" id="GO:0070260">
    <property type="term" value="F:5'-tyrosyl-DNA phosphodiesterase activity"/>
    <property type="evidence" value="ECO:0007669"/>
    <property type="project" value="TreeGrafter"/>
</dbReference>
<comment type="cofactor">
    <cofactor evidence="2">
        <name>Mg(2+)</name>
        <dbReference type="ChEBI" id="CHEBI:18420"/>
    </cofactor>
</comment>
<protein>
    <submittedName>
        <fullName evidence="14">Tyrosyl-DNA phosphodiesterase 2</fullName>
    </submittedName>
</protein>
<reference evidence="15" key="1">
    <citation type="submission" date="2017-01" db="EMBL/GenBank/DDBJ databases">
        <title>Comparative genomics of anhydrobiosis in the tardigrade Hypsibius dujardini.</title>
        <authorList>
            <person name="Yoshida Y."/>
            <person name="Koutsovoulos G."/>
            <person name="Laetsch D."/>
            <person name="Stevens L."/>
            <person name="Kumar S."/>
            <person name="Horikawa D."/>
            <person name="Ishino K."/>
            <person name="Komine S."/>
            <person name="Tomita M."/>
            <person name="Blaxter M."/>
            <person name="Arakawa K."/>
        </authorList>
    </citation>
    <scope>NUCLEOTIDE SEQUENCE [LARGE SCALE GENOMIC DNA]</scope>
    <source>
        <strain evidence="15">Z151</strain>
    </source>
</reference>
<evidence type="ECO:0000256" key="4">
    <source>
        <dbReference type="ARBA" id="ARBA00022722"/>
    </source>
</evidence>
<evidence type="ECO:0000256" key="3">
    <source>
        <dbReference type="ARBA" id="ARBA00004322"/>
    </source>
</evidence>
<keyword evidence="9" id="KW-0234">DNA repair</keyword>
<evidence type="ECO:0000313" key="14">
    <source>
        <dbReference type="EMBL" id="OQV21102.1"/>
    </source>
</evidence>
<dbReference type="GO" id="GO:0005737">
    <property type="term" value="C:cytoplasm"/>
    <property type="evidence" value="ECO:0007669"/>
    <property type="project" value="TreeGrafter"/>
</dbReference>
<dbReference type="Gene3D" id="1.10.8.10">
    <property type="entry name" value="DNA helicase RuvA subunit, C-terminal domain"/>
    <property type="match status" value="2"/>
</dbReference>
<dbReference type="GO" id="GO:0006302">
    <property type="term" value="P:double-strand break repair"/>
    <property type="evidence" value="ECO:0007669"/>
    <property type="project" value="TreeGrafter"/>
</dbReference>
<dbReference type="EMBL" id="MTYJ01000025">
    <property type="protein sequence ID" value="OQV21102.1"/>
    <property type="molecule type" value="Genomic_DNA"/>
</dbReference>
<evidence type="ECO:0000259" key="13">
    <source>
        <dbReference type="Pfam" id="PF22566"/>
    </source>
</evidence>
<feature type="compositionally biased region" description="Acidic residues" evidence="11">
    <location>
        <begin position="9"/>
        <end position="19"/>
    </location>
</feature>
<dbReference type="PANTHER" id="PTHR15822">
    <property type="entry name" value="TRAF AND TNF RECEPTOR-ASSOCIATED PROTEIN"/>
    <property type="match status" value="1"/>
</dbReference>
<dbReference type="Pfam" id="PF22566">
    <property type="entry name" value="UBA_8"/>
    <property type="match status" value="1"/>
</dbReference>
<evidence type="ECO:0000256" key="10">
    <source>
        <dbReference type="ARBA" id="ARBA00023242"/>
    </source>
</evidence>
<dbReference type="PANTHER" id="PTHR15822:SF4">
    <property type="entry name" value="TYROSYL-DNA PHOSPHODIESTERASE 2"/>
    <property type="match status" value="1"/>
</dbReference>
<feature type="compositionally biased region" description="Polar residues" evidence="11">
    <location>
        <begin position="202"/>
        <end position="226"/>
    </location>
</feature>
<feature type="region of interest" description="Disordered" evidence="11">
    <location>
        <begin position="152"/>
        <end position="241"/>
    </location>
</feature>
<dbReference type="Gene3D" id="3.60.10.10">
    <property type="entry name" value="Endonuclease/exonuclease/phosphatase"/>
    <property type="match status" value="1"/>
</dbReference>
<keyword evidence="6" id="KW-0227">DNA damage</keyword>
<evidence type="ECO:0000256" key="9">
    <source>
        <dbReference type="ARBA" id="ARBA00023204"/>
    </source>
</evidence>
<dbReference type="GO" id="GO:0003697">
    <property type="term" value="F:single-stranded DNA binding"/>
    <property type="evidence" value="ECO:0007669"/>
    <property type="project" value="TreeGrafter"/>
</dbReference>
<comment type="subcellular location">
    <subcellularLocation>
        <location evidence="3">Nucleus</location>
        <location evidence="3">PML body</location>
    </subcellularLocation>
</comment>
<keyword evidence="5" id="KW-0479">Metal-binding</keyword>
<proteinExistence type="predicted"/>
<dbReference type="AlphaFoldDB" id="A0A1W0X1D4"/>
<evidence type="ECO:0000256" key="1">
    <source>
        <dbReference type="ARBA" id="ARBA00001936"/>
    </source>
</evidence>
<keyword evidence="10" id="KW-0539">Nucleus</keyword>